<dbReference type="Gene3D" id="2.120.10.80">
    <property type="entry name" value="Kelch-type beta propeller"/>
    <property type="match status" value="1"/>
</dbReference>
<dbReference type="InterPro" id="IPR015915">
    <property type="entry name" value="Kelch-typ_b-propeller"/>
</dbReference>
<dbReference type="EMBL" id="KQ965462">
    <property type="protein sequence ID" value="KXN64545.1"/>
    <property type="molecule type" value="Genomic_DNA"/>
</dbReference>
<dbReference type="GO" id="GO:0005829">
    <property type="term" value="C:cytosol"/>
    <property type="evidence" value="ECO:0007669"/>
    <property type="project" value="TreeGrafter"/>
</dbReference>
<reference evidence="2 3" key="1">
    <citation type="journal article" date="2015" name="Genome Biol. Evol.">
        <title>Phylogenomic analyses indicate that early fungi evolved digesting cell walls of algal ancestors of land plants.</title>
        <authorList>
            <person name="Chang Y."/>
            <person name="Wang S."/>
            <person name="Sekimoto S."/>
            <person name="Aerts A.L."/>
            <person name="Choi C."/>
            <person name="Clum A."/>
            <person name="LaButti K.M."/>
            <person name="Lindquist E.A."/>
            <person name="Yee Ngan C."/>
            <person name="Ohm R.A."/>
            <person name="Salamov A.A."/>
            <person name="Grigoriev I.V."/>
            <person name="Spatafora J.W."/>
            <person name="Berbee M.L."/>
        </authorList>
    </citation>
    <scope>NUCLEOTIDE SEQUENCE [LARGE SCALE GENOMIC DNA]</scope>
    <source>
        <strain evidence="2 3">NRRL 28638</strain>
    </source>
</reference>
<keyword evidence="1" id="KW-0472">Membrane</keyword>
<protein>
    <recommendedName>
        <fullName evidence="4">Galactose oxidase</fullName>
    </recommendedName>
</protein>
<dbReference type="PANTHER" id="PTHR43503:SF4">
    <property type="entry name" value="PEROXIREDOXIN-6"/>
    <property type="match status" value="1"/>
</dbReference>
<feature type="transmembrane region" description="Helical" evidence="1">
    <location>
        <begin position="364"/>
        <end position="388"/>
    </location>
</feature>
<evidence type="ECO:0000313" key="2">
    <source>
        <dbReference type="EMBL" id="KXN64545.1"/>
    </source>
</evidence>
<name>A0A137NP23_CONC2</name>
<proteinExistence type="predicted"/>
<keyword evidence="1" id="KW-1133">Transmembrane helix</keyword>
<feature type="non-terminal residue" evidence="2">
    <location>
        <position position="1"/>
    </location>
</feature>
<evidence type="ECO:0008006" key="4">
    <source>
        <dbReference type="Google" id="ProtNLM"/>
    </source>
</evidence>
<keyword evidence="3" id="KW-1185">Reference proteome</keyword>
<dbReference type="GO" id="GO:0005739">
    <property type="term" value="C:mitochondrion"/>
    <property type="evidence" value="ECO:0007669"/>
    <property type="project" value="TreeGrafter"/>
</dbReference>
<evidence type="ECO:0000313" key="3">
    <source>
        <dbReference type="Proteomes" id="UP000070444"/>
    </source>
</evidence>
<dbReference type="Proteomes" id="UP000070444">
    <property type="component" value="Unassembled WGS sequence"/>
</dbReference>
<gene>
    <name evidence="2" type="ORF">CONCODRAFT_14322</name>
</gene>
<dbReference type="AlphaFoldDB" id="A0A137NP23"/>
<dbReference type="SUPFAM" id="SSF117281">
    <property type="entry name" value="Kelch motif"/>
    <property type="match status" value="1"/>
</dbReference>
<dbReference type="PANTHER" id="PTHR43503">
    <property type="entry name" value="MCG48959-RELATED"/>
    <property type="match status" value="1"/>
</dbReference>
<sequence length="469" mass="53754">NNKLYVYEPYDIELKWSGLTIYNLKDGLISDIQTQLVNFTNSNPVYTPQFLQLPQGLPNGRSNETWMVGGISEAELKNNNLSKENWSCEILNDSELRFYDDFIPMPPFKNFPKSGFSQTIVNSNSGPELYIIGGLIYSKELDTQLITNYFYKYEFNTGKWTDLNKYTISILQPRAFHKVIEVDNSLLLFGGIQNDEAINGSFQHTVPINNQTGHSNIATILKFDLSSQKWSTVSAKLNKDSNIYNTGKKTESVHDIYNGKIISYISLYNNVKNMYELQIGVLDYNTWEWKWHSVKNEAGTDNSLLLAYHNAIIINNQLILIHGINNRRQVKKLNIINLDTYTFQGFIDISGKYSKSQAPRLPSWAVSTAVLWSIVLVILLIAVVWFYLRYKKRVKVDDANSEQEMQEVWVSAYHVKNGLKSRASPFSSNNKCNTGGLNDTILIDGSMIHYECFQYEIDLEQLEIVKGKI</sequence>
<keyword evidence="1" id="KW-0812">Transmembrane</keyword>
<accession>A0A137NP23</accession>
<organism evidence="2 3">
    <name type="scientific">Conidiobolus coronatus (strain ATCC 28846 / CBS 209.66 / NRRL 28638)</name>
    <name type="common">Delacroixia coronata</name>
    <dbReference type="NCBI Taxonomy" id="796925"/>
    <lineage>
        <taxon>Eukaryota</taxon>
        <taxon>Fungi</taxon>
        <taxon>Fungi incertae sedis</taxon>
        <taxon>Zoopagomycota</taxon>
        <taxon>Entomophthoromycotina</taxon>
        <taxon>Entomophthoromycetes</taxon>
        <taxon>Entomophthorales</taxon>
        <taxon>Ancylistaceae</taxon>
        <taxon>Conidiobolus</taxon>
    </lineage>
</organism>
<evidence type="ECO:0000256" key="1">
    <source>
        <dbReference type="SAM" id="Phobius"/>
    </source>
</evidence>
<dbReference type="GO" id="GO:0045454">
    <property type="term" value="P:cell redox homeostasis"/>
    <property type="evidence" value="ECO:0007669"/>
    <property type="project" value="TreeGrafter"/>
</dbReference>
<dbReference type="OrthoDB" id="263283at2759"/>